<evidence type="ECO:0000256" key="4">
    <source>
        <dbReference type="ARBA" id="ARBA00022692"/>
    </source>
</evidence>
<evidence type="ECO:0000256" key="3">
    <source>
        <dbReference type="ARBA" id="ARBA00022452"/>
    </source>
</evidence>
<gene>
    <name evidence="11" type="primary">LOC110975417</name>
</gene>
<evidence type="ECO:0000256" key="1">
    <source>
        <dbReference type="ARBA" id="ARBA00004374"/>
    </source>
</evidence>
<reference evidence="11" key="1">
    <citation type="submission" date="2025-08" db="UniProtKB">
        <authorList>
            <consortium name="RefSeq"/>
        </authorList>
    </citation>
    <scope>IDENTIFICATION</scope>
</reference>
<keyword evidence="5" id="KW-1000">Mitochondrion outer membrane</keyword>
<keyword evidence="10" id="KW-1185">Reference proteome</keyword>
<sequence length="476" mass="52631">MGTVHAKEAVVTDSKDNMNNTTDSEDLGEGTGSPSESRIKHIFHGDIKVKVERIRIEGLGRTKDDFIVKHVSQLFEAETFKDVIFKSGVVKQELEELDMFQGVGVLIDTSKGPKARPDGVDVTVIVKESRRLTGNAHTSVGNNEGSLVLGARCPNLLGRGENLSAEYSRGTRHSMGYNVTFTKPLQGDTDKRLTASVFKTSGDFLCSSYKEIDHGVLLEAMLPSFLGQHNFKWEGSWRDVSCLSRTASFTVREMSGHSVKSSLKHVFTRDTRNERIYPTQGYLFQISQELAGNRLGGDVQFLKGEAEIQLNKKLIKDCVISCSLQAGLMKSLNYTETRINDRFFLGGATSVRGFNFRGLGPHADGDAVGGEAYWAAGLHLFTPLPFMPGRGGLGDLFRTHMFVNAGNLCNLDLEEQNVQQHLERLRDNFRWSYGAGIVLRLGRIARFELNYVIPRTALHSDSINAGLQFGVGVSFL</sequence>
<feature type="domain" description="Bacterial surface antigen (D15)" evidence="9">
    <location>
        <begin position="155"/>
        <end position="475"/>
    </location>
</feature>
<dbReference type="GeneID" id="110975417"/>
<feature type="region of interest" description="Disordered" evidence="8">
    <location>
        <begin position="1"/>
        <end position="37"/>
    </location>
</feature>
<keyword evidence="6" id="KW-0496">Mitochondrion</keyword>
<dbReference type="FunFam" id="2.40.160.50:FF:000002">
    <property type="entry name" value="sorting and assembly machinery component 50 homolog"/>
    <property type="match status" value="1"/>
</dbReference>
<organism evidence="10 11">
    <name type="scientific">Acanthaster planci</name>
    <name type="common">Crown-of-thorns starfish</name>
    <dbReference type="NCBI Taxonomy" id="133434"/>
    <lineage>
        <taxon>Eukaryota</taxon>
        <taxon>Metazoa</taxon>
        <taxon>Echinodermata</taxon>
        <taxon>Eleutherozoa</taxon>
        <taxon>Asterozoa</taxon>
        <taxon>Asteroidea</taxon>
        <taxon>Valvatacea</taxon>
        <taxon>Valvatida</taxon>
        <taxon>Acanthasteridae</taxon>
        <taxon>Acanthaster</taxon>
    </lineage>
</organism>
<protein>
    <submittedName>
        <fullName evidence="11">Sorting and assembly machinery component 50 homolog A-like isoform X1</fullName>
    </submittedName>
</protein>
<dbReference type="Gene3D" id="3.10.20.310">
    <property type="entry name" value="membrane protein fhac"/>
    <property type="match status" value="1"/>
</dbReference>
<name>A0A8B7XUA1_ACAPL</name>
<comment type="subcellular location">
    <subcellularLocation>
        <location evidence="1">Mitochondrion outer membrane</location>
        <topology evidence="1">Multi-pass membrane protein</topology>
    </subcellularLocation>
</comment>
<proteinExistence type="inferred from homology"/>
<evidence type="ECO:0000313" key="10">
    <source>
        <dbReference type="Proteomes" id="UP000694845"/>
    </source>
</evidence>
<evidence type="ECO:0000256" key="6">
    <source>
        <dbReference type="ARBA" id="ARBA00023128"/>
    </source>
</evidence>
<feature type="compositionally biased region" description="Basic and acidic residues" evidence="8">
    <location>
        <begin position="1"/>
        <end position="16"/>
    </location>
</feature>
<dbReference type="OrthoDB" id="1724197at2759"/>
<evidence type="ECO:0000256" key="8">
    <source>
        <dbReference type="SAM" id="MobiDB-lite"/>
    </source>
</evidence>
<dbReference type="RefSeq" id="XP_022083585.1">
    <property type="nucleotide sequence ID" value="XM_022227893.1"/>
</dbReference>
<evidence type="ECO:0000256" key="5">
    <source>
        <dbReference type="ARBA" id="ARBA00022787"/>
    </source>
</evidence>
<accession>A0A8B7XUA1</accession>
<dbReference type="OMA" id="SGIWRQI"/>
<keyword evidence="7" id="KW-0472">Membrane</keyword>
<evidence type="ECO:0000256" key="7">
    <source>
        <dbReference type="ARBA" id="ARBA00023136"/>
    </source>
</evidence>
<dbReference type="CTD" id="25813"/>
<dbReference type="KEGG" id="aplc:110975417"/>
<evidence type="ECO:0000256" key="2">
    <source>
        <dbReference type="ARBA" id="ARBA00010913"/>
    </source>
</evidence>
<dbReference type="GO" id="GO:0033108">
    <property type="term" value="P:mitochondrial respiratory chain complex assembly"/>
    <property type="evidence" value="ECO:0007669"/>
    <property type="project" value="TreeGrafter"/>
</dbReference>
<dbReference type="Proteomes" id="UP000694845">
    <property type="component" value="Unplaced"/>
</dbReference>
<dbReference type="InterPro" id="IPR000184">
    <property type="entry name" value="Bac_surfAg_D15"/>
</dbReference>
<dbReference type="PANTHER" id="PTHR12815:SF18">
    <property type="entry name" value="SORTING AND ASSEMBLY MACHINERY COMPONENT 50 HOMOLOG"/>
    <property type="match status" value="1"/>
</dbReference>
<keyword evidence="4" id="KW-0812">Transmembrane</keyword>
<dbReference type="GO" id="GO:0005741">
    <property type="term" value="C:mitochondrial outer membrane"/>
    <property type="evidence" value="ECO:0007669"/>
    <property type="project" value="UniProtKB-SubCell"/>
</dbReference>
<dbReference type="GO" id="GO:0045040">
    <property type="term" value="P:protein insertion into mitochondrial outer membrane"/>
    <property type="evidence" value="ECO:0007669"/>
    <property type="project" value="TreeGrafter"/>
</dbReference>
<evidence type="ECO:0000313" key="11">
    <source>
        <dbReference type="RefSeq" id="XP_022083585.1"/>
    </source>
</evidence>
<dbReference type="Pfam" id="PF01103">
    <property type="entry name" value="Omp85"/>
    <property type="match status" value="1"/>
</dbReference>
<keyword evidence="3" id="KW-1134">Transmembrane beta strand</keyword>
<evidence type="ECO:0000259" key="9">
    <source>
        <dbReference type="Pfam" id="PF01103"/>
    </source>
</evidence>
<dbReference type="InterPro" id="IPR039910">
    <property type="entry name" value="D15-like"/>
</dbReference>
<dbReference type="PANTHER" id="PTHR12815">
    <property type="entry name" value="SORTING AND ASSEMBLY MACHINERY SAMM50 PROTEIN FAMILY MEMBER"/>
    <property type="match status" value="1"/>
</dbReference>
<comment type="similarity">
    <text evidence="2">Belongs to the SAM50/omp85 family.</text>
</comment>
<dbReference type="AlphaFoldDB" id="A0A8B7XUA1"/>
<dbReference type="Gene3D" id="2.40.160.50">
    <property type="entry name" value="membrane protein fhac: a member of the omp85/tpsb transporter family"/>
    <property type="match status" value="1"/>
</dbReference>